<dbReference type="EMBL" id="VUJX02000004">
    <property type="protein sequence ID" value="KAL0937237.1"/>
    <property type="molecule type" value="Genomic_DNA"/>
</dbReference>
<evidence type="ECO:0000313" key="2">
    <source>
        <dbReference type="Proteomes" id="UP000805649"/>
    </source>
</evidence>
<accession>A0ACC3YZH3</accession>
<organism evidence="1 2">
    <name type="scientific">Colletotrichum truncatum</name>
    <name type="common">Anthracnose fungus</name>
    <name type="synonym">Colletotrichum capsici</name>
    <dbReference type="NCBI Taxonomy" id="5467"/>
    <lineage>
        <taxon>Eukaryota</taxon>
        <taxon>Fungi</taxon>
        <taxon>Dikarya</taxon>
        <taxon>Ascomycota</taxon>
        <taxon>Pezizomycotina</taxon>
        <taxon>Sordariomycetes</taxon>
        <taxon>Hypocreomycetidae</taxon>
        <taxon>Glomerellales</taxon>
        <taxon>Glomerellaceae</taxon>
        <taxon>Colletotrichum</taxon>
        <taxon>Colletotrichum truncatum species complex</taxon>
    </lineage>
</organism>
<keyword evidence="2" id="KW-1185">Reference proteome</keyword>
<sequence>MWEAMQCQLNLPRSATGILPAQNPNLHQRKLNWPCRRRRYTSHGVASTFIRR</sequence>
<dbReference type="Proteomes" id="UP000805649">
    <property type="component" value="Unassembled WGS sequence"/>
</dbReference>
<gene>
    <name evidence="1" type="ORF">CTRU02_206968</name>
</gene>
<proteinExistence type="predicted"/>
<comment type="caution">
    <text evidence="1">The sequence shown here is derived from an EMBL/GenBank/DDBJ whole genome shotgun (WGS) entry which is preliminary data.</text>
</comment>
<reference evidence="1 2" key="1">
    <citation type="journal article" date="2020" name="Phytopathology">
        <title>Genome Sequence Resources of Colletotrichum truncatum, C. plurivorum, C. musicola, and C. sojae: Four Species Pathogenic to Soybean (Glycine max).</title>
        <authorList>
            <person name="Rogerio F."/>
            <person name="Boufleur T.R."/>
            <person name="Ciampi-Guillardi M."/>
            <person name="Sukno S.A."/>
            <person name="Thon M.R."/>
            <person name="Massola Junior N.S."/>
            <person name="Baroncelli R."/>
        </authorList>
    </citation>
    <scope>NUCLEOTIDE SEQUENCE [LARGE SCALE GENOMIC DNA]</scope>
    <source>
        <strain evidence="1 2">CMES1059</strain>
    </source>
</reference>
<name>A0ACC3YZH3_COLTU</name>
<protein>
    <submittedName>
        <fullName evidence="1">Uncharacterized protein</fullName>
    </submittedName>
</protein>
<evidence type="ECO:0000313" key="1">
    <source>
        <dbReference type="EMBL" id="KAL0937237.1"/>
    </source>
</evidence>